<dbReference type="Proteomes" id="UP000091820">
    <property type="component" value="Unassembled WGS sequence"/>
</dbReference>
<evidence type="ECO:0000313" key="1">
    <source>
        <dbReference type="EnsemblMetazoa" id="GBRI038553-PA"/>
    </source>
</evidence>
<dbReference type="EnsemblMetazoa" id="GBRI038553-RA">
    <property type="protein sequence ID" value="GBRI038553-PA"/>
    <property type="gene ID" value="GBRI038553"/>
</dbReference>
<protein>
    <submittedName>
        <fullName evidence="1">Uncharacterized protein</fullName>
    </submittedName>
</protein>
<keyword evidence="2" id="KW-1185">Reference proteome</keyword>
<reference evidence="1" key="2">
    <citation type="submission" date="2020-05" db="UniProtKB">
        <authorList>
            <consortium name="EnsemblMetazoa"/>
        </authorList>
    </citation>
    <scope>IDENTIFICATION</scope>
    <source>
        <strain evidence="1">IAEA</strain>
    </source>
</reference>
<accession>A0A1A9WZJ4</accession>
<dbReference type="AlphaFoldDB" id="A0A1A9WZJ4"/>
<reference evidence="2" key="1">
    <citation type="submission" date="2014-03" db="EMBL/GenBank/DDBJ databases">
        <authorList>
            <person name="Aksoy S."/>
            <person name="Warren W."/>
            <person name="Wilson R.K."/>
        </authorList>
    </citation>
    <scope>NUCLEOTIDE SEQUENCE [LARGE SCALE GENOMIC DNA]</scope>
    <source>
        <strain evidence="2">IAEA</strain>
    </source>
</reference>
<name>A0A1A9WZJ4_9MUSC</name>
<organism evidence="1 2">
    <name type="scientific">Glossina brevipalpis</name>
    <dbReference type="NCBI Taxonomy" id="37001"/>
    <lineage>
        <taxon>Eukaryota</taxon>
        <taxon>Metazoa</taxon>
        <taxon>Ecdysozoa</taxon>
        <taxon>Arthropoda</taxon>
        <taxon>Hexapoda</taxon>
        <taxon>Insecta</taxon>
        <taxon>Pterygota</taxon>
        <taxon>Neoptera</taxon>
        <taxon>Endopterygota</taxon>
        <taxon>Diptera</taxon>
        <taxon>Brachycera</taxon>
        <taxon>Muscomorpha</taxon>
        <taxon>Hippoboscoidea</taxon>
        <taxon>Glossinidae</taxon>
        <taxon>Glossina</taxon>
    </lineage>
</organism>
<sequence length="158" mass="18442">MSLIKRRNATYWTTIPNLPYLTHDSSASGHRRMAQNIRNQGGPDGENSLIWLSRIHCFSFYPFVFETLTTASTIITTTIQPLRNHSMGNNNINQHRQISRRLLISVECIYFIPVYICDMKFSLFDKRPKRHAHTTISTNPSHCHCAYCRYMLFAFKLN</sequence>
<proteinExistence type="predicted"/>
<evidence type="ECO:0000313" key="2">
    <source>
        <dbReference type="Proteomes" id="UP000091820"/>
    </source>
</evidence>
<dbReference type="VEuPathDB" id="VectorBase:GBRI038553"/>